<feature type="domain" description="HpcH/HpaI aldolase/citrate lyase" evidence="4">
    <location>
        <begin position="34"/>
        <end position="249"/>
    </location>
</feature>
<dbReference type="InterPro" id="IPR005000">
    <property type="entry name" value="Aldolase/citrate-lyase_domain"/>
</dbReference>
<accession>A0A5S9PBI4</accession>
<keyword evidence="6" id="KW-1185">Reference proteome</keyword>
<organism evidence="5 6">
    <name type="scientific">Starkeya nomas</name>
    <dbReference type="NCBI Taxonomy" id="2666134"/>
    <lineage>
        <taxon>Bacteria</taxon>
        <taxon>Pseudomonadati</taxon>
        <taxon>Pseudomonadota</taxon>
        <taxon>Alphaproteobacteria</taxon>
        <taxon>Hyphomicrobiales</taxon>
        <taxon>Xanthobacteraceae</taxon>
        <taxon>Starkeya</taxon>
    </lineage>
</organism>
<dbReference type="GO" id="GO:0106099">
    <property type="term" value="F:2-keto-3-deoxy-L-rhamnonate aldolase activity"/>
    <property type="evidence" value="ECO:0007669"/>
    <property type="project" value="UniProtKB-EC"/>
</dbReference>
<sequence>MSKTSSRDIASGLRKKLADEGGLFGPMVIEFFSPGLPAIVAATGSDFILYDMEHSGAGFETMKVQFAGCRGLGVAPLVRVPAGEYHFVARAFDMGAHGVMVPMVETREQAERIVSSANYPPHGRRGAAFGIAHDDYRGGHPAEKMKASRERNLVICQIETAAGLDNVDEIAAVEGVDVLWVGHFDLTNSMGIPAEFDHPAYLRGIEKVVAAAHRNGKPAGFMALDSVWAEAYWKHGFDIIAYGLDHLLFQKALSDGVEMLKGLRKQGRPKG</sequence>
<name>A0A5S9PBI4_9HYPH</name>
<evidence type="ECO:0000256" key="1">
    <source>
        <dbReference type="ARBA" id="ARBA00005568"/>
    </source>
</evidence>
<keyword evidence="3 5" id="KW-0456">Lyase</keyword>
<keyword evidence="2" id="KW-0479">Metal-binding</keyword>
<dbReference type="PANTHER" id="PTHR30502">
    <property type="entry name" value="2-KETO-3-DEOXY-L-RHAMNONATE ALDOLASE"/>
    <property type="match status" value="1"/>
</dbReference>
<dbReference type="RefSeq" id="WP_200837798.1">
    <property type="nucleotide sequence ID" value="NZ_CACSAS010000001.1"/>
</dbReference>
<dbReference type="SUPFAM" id="SSF51621">
    <property type="entry name" value="Phosphoenolpyruvate/pyruvate domain"/>
    <property type="match status" value="1"/>
</dbReference>
<evidence type="ECO:0000259" key="4">
    <source>
        <dbReference type="Pfam" id="PF03328"/>
    </source>
</evidence>
<evidence type="ECO:0000313" key="5">
    <source>
        <dbReference type="EMBL" id="CAA0101038.1"/>
    </source>
</evidence>
<dbReference type="InterPro" id="IPR015813">
    <property type="entry name" value="Pyrv/PenolPyrv_kinase-like_dom"/>
</dbReference>
<comment type="similarity">
    <text evidence="1">Belongs to the HpcH/HpaI aldolase family.</text>
</comment>
<dbReference type="Pfam" id="PF03328">
    <property type="entry name" value="HpcH_HpaI"/>
    <property type="match status" value="1"/>
</dbReference>
<dbReference type="GO" id="GO:0005737">
    <property type="term" value="C:cytoplasm"/>
    <property type="evidence" value="ECO:0007669"/>
    <property type="project" value="TreeGrafter"/>
</dbReference>
<dbReference type="PANTHER" id="PTHR30502:SF0">
    <property type="entry name" value="PHOSPHOENOLPYRUVATE CARBOXYLASE FAMILY PROTEIN"/>
    <property type="match status" value="1"/>
</dbReference>
<dbReference type="InterPro" id="IPR040442">
    <property type="entry name" value="Pyrv_kinase-like_dom_sf"/>
</dbReference>
<dbReference type="Gene3D" id="3.20.20.60">
    <property type="entry name" value="Phosphoenolpyruvate-binding domains"/>
    <property type="match status" value="1"/>
</dbReference>
<evidence type="ECO:0000313" key="6">
    <source>
        <dbReference type="Proteomes" id="UP000433050"/>
    </source>
</evidence>
<reference evidence="5 6" key="1">
    <citation type="submission" date="2019-12" db="EMBL/GenBank/DDBJ databases">
        <authorList>
            <person name="Reyes-Prieto M."/>
        </authorList>
    </citation>
    <scope>NUCLEOTIDE SEQUENCE [LARGE SCALE GENOMIC DNA]</scope>
    <source>
        <strain evidence="5">HF14-78462</strain>
    </source>
</reference>
<protein>
    <submittedName>
        <fullName evidence="5">2-keto-3-deoxy-L-rhamnonate aldolase</fullName>
        <ecNumber evidence="5">4.1.2.53</ecNumber>
    </submittedName>
</protein>
<dbReference type="Proteomes" id="UP000433050">
    <property type="component" value="Unassembled WGS sequence"/>
</dbReference>
<dbReference type="EMBL" id="CACSAS010000001">
    <property type="protein sequence ID" value="CAA0101038.1"/>
    <property type="molecule type" value="Genomic_DNA"/>
</dbReference>
<evidence type="ECO:0000256" key="3">
    <source>
        <dbReference type="ARBA" id="ARBA00023239"/>
    </source>
</evidence>
<gene>
    <name evidence="5" type="primary">rhmA</name>
    <name evidence="5" type="ORF">STARVERO_02697</name>
</gene>
<dbReference type="InterPro" id="IPR050251">
    <property type="entry name" value="HpcH-HpaI_aldolase"/>
</dbReference>
<proteinExistence type="inferred from homology"/>
<dbReference type="GO" id="GO:0046872">
    <property type="term" value="F:metal ion binding"/>
    <property type="evidence" value="ECO:0007669"/>
    <property type="project" value="UniProtKB-KW"/>
</dbReference>
<evidence type="ECO:0000256" key="2">
    <source>
        <dbReference type="ARBA" id="ARBA00022723"/>
    </source>
</evidence>
<dbReference type="AlphaFoldDB" id="A0A5S9PBI4"/>
<dbReference type="EC" id="4.1.2.53" evidence="5"/>